<evidence type="ECO:0000313" key="3">
    <source>
        <dbReference type="Proteomes" id="UP001583280"/>
    </source>
</evidence>
<protein>
    <submittedName>
        <fullName evidence="2">Uncharacterized protein</fullName>
    </submittedName>
</protein>
<dbReference type="EMBL" id="JAWDJO010000097">
    <property type="protein sequence ID" value="KAL1894082.1"/>
    <property type="molecule type" value="Genomic_DNA"/>
</dbReference>
<dbReference type="Proteomes" id="UP001583280">
    <property type="component" value="Unassembled WGS sequence"/>
</dbReference>
<keyword evidence="3" id="KW-1185">Reference proteome</keyword>
<name>A0ABR3Z1K6_9PEZI</name>
<accession>A0ABR3Z1K6</accession>
<feature type="non-terminal residue" evidence="2">
    <location>
        <position position="114"/>
    </location>
</feature>
<reference evidence="2 3" key="1">
    <citation type="journal article" date="2024" name="IMA Fungus">
        <title>IMA Genome - F19 : A genome assembly and annotation guide to empower mycologists, including annotated draft genome sequences of Ceratocystis pirilliformis, Diaporthe australafricana, Fusarium ophioides, Paecilomyces lecythidis, and Sporothrix stenoceras.</title>
        <authorList>
            <person name="Aylward J."/>
            <person name="Wilson A.M."/>
            <person name="Visagie C.M."/>
            <person name="Spraker J."/>
            <person name="Barnes I."/>
            <person name="Buitendag C."/>
            <person name="Ceriani C."/>
            <person name="Del Mar Angel L."/>
            <person name="du Plessis D."/>
            <person name="Fuchs T."/>
            <person name="Gasser K."/>
            <person name="Kramer D."/>
            <person name="Li W."/>
            <person name="Munsamy K."/>
            <person name="Piso A."/>
            <person name="Price J.L."/>
            <person name="Sonnekus B."/>
            <person name="Thomas C."/>
            <person name="van der Nest A."/>
            <person name="van Dijk A."/>
            <person name="van Heerden A."/>
            <person name="van Vuuren N."/>
            <person name="Yilmaz N."/>
            <person name="Duong T.A."/>
            <person name="van der Merwe N.A."/>
            <person name="Wingfield M.J."/>
            <person name="Wingfield B.D."/>
        </authorList>
    </citation>
    <scope>NUCLEOTIDE SEQUENCE [LARGE SCALE GENOMIC DNA]</scope>
    <source>
        <strain evidence="2 3">CMW 12675</strain>
    </source>
</reference>
<feature type="region of interest" description="Disordered" evidence="1">
    <location>
        <begin position="1"/>
        <end position="20"/>
    </location>
</feature>
<proteinExistence type="predicted"/>
<evidence type="ECO:0000313" key="2">
    <source>
        <dbReference type="EMBL" id="KAL1894082.1"/>
    </source>
</evidence>
<evidence type="ECO:0000256" key="1">
    <source>
        <dbReference type="SAM" id="MobiDB-lite"/>
    </source>
</evidence>
<sequence>MENHPVVDHPPAPPASATDDQEIFDNIDGRMHGPMSRLNKKYFGNFQYVRRDALLEVQAAGRVSGRCAAPSIASSPDNFLQWLSNYVSWVLDGARDSWHISGGDVAPKHESANE</sequence>
<organism evidence="2 3">
    <name type="scientific">Ceratocystis pirilliformis</name>
    <dbReference type="NCBI Taxonomy" id="259994"/>
    <lineage>
        <taxon>Eukaryota</taxon>
        <taxon>Fungi</taxon>
        <taxon>Dikarya</taxon>
        <taxon>Ascomycota</taxon>
        <taxon>Pezizomycotina</taxon>
        <taxon>Sordariomycetes</taxon>
        <taxon>Hypocreomycetidae</taxon>
        <taxon>Microascales</taxon>
        <taxon>Ceratocystidaceae</taxon>
        <taxon>Ceratocystis</taxon>
    </lineage>
</organism>
<gene>
    <name evidence="2" type="ORF">Cpir12675_003817</name>
</gene>
<comment type="caution">
    <text evidence="2">The sequence shown here is derived from an EMBL/GenBank/DDBJ whole genome shotgun (WGS) entry which is preliminary data.</text>
</comment>